<keyword evidence="4" id="KW-1185">Reference proteome</keyword>
<dbReference type="Pfam" id="PF04073">
    <property type="entry name" value="tRNA_edit"/>
    <property type="match status" value="1"/>
</dbReference>
<accession>A0A0R2CKN3</accession>
<dbReference type="PANTHER" id="PTHR30411">
    <property type="entry name" value="CYTOPLASMIC PROTEIN"/>
    <property type="match status" value="1"/>
</dbReference>
<evidence type="ECO:0000259" key="2">
    <source>
        <dbReference type="Pfam" id="PF04073"/>
    </source>
</evidence>
<comment type="caution">
    <text evidence="3">The sequence shown here is derived from an EMBL/GenBank/DDBJ whole genome shotgun (WGS) entry which is preliminary data.</text>
</comment>
<dbReference type="CDD" id="cd04333">
    <property type="entry name" value="ProX_deacylase"/>
    <property type="match status" value="1"/>
</dbReference>
<dbReference type="Proteomes" id="UP000051576">
    <property type="component" value="Unassembled WGS sequence"/>
</dbReference>
<evidence type="ECO:0000313" key="4">
    <source>
        <dbReference type="Proteomes" id="UP000051576"/>
    </source>
</evidence>
<dbReference type="OrthoDB" id="9798760at2"/>
<dbReference type="GO" id="GO:0002161">
    <property type="term" value="F:aminoacyl-tRNA deacylase activity"/>
    <property type="evidence" value="ECO:0007669"/>
    <property type="project" value="InterPro"/>
</dbReference>
<feature type="domain" description="YbaK/aminoacyl-tRNA synthetase-associated" evidence="2">
    <location>
        <begin position="26"/>
        <end position="141"/>
    </location>
</feature>
<keyword evidence="3" id="KW-0436">Ligase</keyword>
<dbReference type="GO" id="GO:0006412">
    <property type="term" value="P:translation"/>
    <property type="evidence" value="ECO:0007669"/>
    <property type="project" value="UniProtKB-KW"/>
</dbReference>
<evidence type="ECO:0000313" key="3">
    <source>
        <dbReference type="EMBL" id="KRM88710.1"/>
    </source>
</evidence>
<sequence>MSFAKVKAYFESRQVADKLFRLPASGATVAEAAKTLAILPEQIAKTLAFKINGQPVVVVMAGNARIDNHNFKAEFGVRPRMIPADQINDLIGHAVGGVCPFALNSGVEVYLDQSLENDLEVFPAAGDQFHAARLTLPELLTLSHYQRWVKVTK</sequence>
<dbReference type="RefSeq" id="WP_010580939.1">
    <property type="nucleotide sequence ID" value="NZ_AHYZ01000136.1"/>
</dbReference>
<reference evidence="3 4" key="1">
    <citation type="journal article" date="2015" name="Genome Announc.">
        <title>Expanding the biotechnology potential of lactobacilli through comparative genomics of 213 strains and associated genera.</title>
        <authorList>
            <person name="Sun Z."/>
            <person name="Harris H.M."/>
            <person name="McCann A."/>
            <person name="Guo C."/>
            <person name="Argimon S."/>
            <person name="Zhang W."/>
            <person name="Yang X."/>
            <person name="Jeffery I.B."/>
            <person name="Cooney J.C."/>
            <person name="Kagawa T.F."/>
            <person name="Liu W."/>
            <person name="Song Y."/>
            <person name="Salvetti E."/>
            <person name="Wrobel A."/>
            <person name="Rasinkangas P."/>
            <person name="Parkhill J."/>
            <person name="Rea M.C."/>
            <person name="O'Sullivan O."/>
            <person name="Ritari J."/>
            <person name="Douillard F.P."/>
            <person name="Paul Ross R."/>
            <person name="Yang R."/>
            <person name="Briner A.E."/>
            <person name="Felis G.E."/>
            <person name="de Vos W.M."/>
            <person name="Barrangou R."/>
            <person name="Klaenhammer T.R."/>
            <person name="Caufield P.W."/>
            <person name="Cui Y."/>
            <person name="Zhang H."/>
            <person name="O'Toole P.W."/>
        </authorList>
    </citation>
    <scope>NUCLEOTIDE SEQUENCE [LARGE SCALE GENOMIC DNA]</scope>
    <source>
        <strain evidence="3 4">DSM 20605</strain>
    </source>
</reference>
<dbReference type="InterPro" id="IPR036754">
    <property type="entry name" value="YbaK/aa-tRNA-synt-asso_dom_sf"/>
</dbReference>
<dbReference type="SUPFAM" id="SSF55826">
    <property type="entry name" value="YbaK/ProRS associated domain"/>
    <property type="match status" value="1"/>
</dbReference>
<protein>
    <submittedName>
        <fullName evidence="3">YbaK proline--tRNA ligase associated domain protein</fullName>
    </submittedName>
</protein>
<gene>
    <name evidence="3" type="ORF">FD21_GL000908</name>
</gene>
<keyword evidence="1" id="KW-0648">Protein biosynthesis</keyword>
<dbReference type="Gene3D" id="3.90.960.10">
    <property type="entry name" value="YbaK/aminoacyl-tRNA synthetase-associated domain"/>
    <property type="match status" value="1"/>
</dbReference>
<proteinExistence type="predicted"/>
<dbReference type="InterPro" id="IPR007214">
    <property type="entry name" value="YbaK/aa-tRNA-synth-assoc-dom"/>
</dbReference>
<dbReference type="EMBL" id="AYYX01000024">
    <property type="protein sequence ID" value="KRM88710.1"/>
    <property type="molecule type" value="Genomic_DNA"/>
</dbReference>
<dbReference type="PATRIC" id="fig|1133569.4.peg.1006"/>
<organism evidence="3 4">
    <name type="scientific">Liquorilactobacillus vini DSM 20605</name>
    <dbReference type="NCBI Taxonomy" id="1133569"/>
    <lineage>
        <taxon>Bacteria</taxon>
        <taxon>Bacillati</taxon>
        <taxon>Bacillota</taxon>
        <taxon>Bacilli</taxon>
        <taxon>Lactobacillales</taxon>
        <taxon>Lactobacillaceae</taxon>
        <taxon>Liquorilactobacillus</taxon>
    </lineage>
</organism>
<evidence type="ECO:0000256" key="1">
    <source>
        <dbReference type="ARBA" id="ARBA00022917"/>
    </source>
</evidence>
<dbReference type="GO" id="GO:0016874">
    <property type="term" value="F:ligase activity"/>
    <property type="evidence" value="ECO:0007669"/>
    <property type="project" value="UniProtKB-KW"/>
</dbReference>
<dbReference type="PANTHER" id="PTHR30411:SF1">
    <property type="entry name" value="CYTOPLASMIC PROTEIN"/>
    <property type="match status" value="1"/>
</dbReference>
<dbReference type="AlphaFoldDB" id="A0A0R2CKN3"/>
<dbReference type="STRING" id="1133569.FD21_GL000908"/>
<name>A0A0R2CKN3_9LACO</name>
<dbReference type="eggNOG" id="COG2606">
    <property type="taxonomic scope" value="Bacteria"/>
</dbReference>